<dbReference type="InterPro" id="IPR000394">
    <property type="entry name" value="RNA_pol_sigma_54"/>
</dbReference>
<dbReference type="Gene3D" id="1.10.10.1330">
    <property type="entry name" value="RNA polymerase sigma-54 factor, core-binding domain"/>
    <property type="match status" value="1"/>
</dbReference>
<accession>A0A2S0PBQ6</accession>
<feature type="region of interest" description="Disordered" evidence="10">
    <location>
        <begin position="68"/>
        <end position="118"/>
    </location>
</feature>
<dbReference type="GO" id="GO:0000428">
    <property type="term" value="C:DNA-directed RNA polymerase complex"/>
    <property type="evidence" value="ECO:0007669"/>
    <property type="project" value="UniProtKB-KW"/>
</dbReference>
<evidence type="ECO:0000259" key="12">
    <source>
        <dbReference type="Pfam" id="PF04963"/>
    </source>
</evidence>
<keyword evidence="6 9" id="KW-0731">Sigma factor</keyword>
<evidence type="ECO:0000256" key="2">
    <source>
        <dbReference type="ARBA" id="ARBA00022478"/>
    </source>
</evidence>
<dbReference type="PRINTS" id="PR00045">
    <property type="entry name" value="SIGMA54FCT"/>
</dbReference>
<evidence type="ECO:0000256" key="8">
    <source>
        <dbReference type="ARBA" id="ARBA00023163"/>
    </source>
</evidence>
<dbReference type="Pfam" id="PF04552">
    <property type="entry name" value="Sigma54_DBD"/>
    <property type="match status" value="1"/>
</dbReference>
<dbReference type="EMBL" id="CP028519">
    <property type="protein sequence ID" value="AVY94707.1"/>
    <property type="molecule type" value="Genomic_DNA"/>
</dbReference>
<keyword evidence="2 9" id="KW-0240">DNA-directed RNA polymerase</keyword>
<feature type="compositionally biased region" description="Polar residues" evidence="10">
    <location>
        <begin position="92"/>
        <end position="105"/>
    </location>
</feature>
<evidence type="ECO:0000256" key="4">
    <source>
        <dbReference type="ARBA" id="ARBA00022695"/>
    </source>
</evidence>
<keyword evidence="8 9" id="KW-0804">Transcription</keyword>
<dbReference type="PROSITE" id="PS00718">
    <property type="entry name" value="SIGMA54_2"/>
    <property type="match status" value="1"/>
</dbReference>
<dbReference type="KEGG" id="maer:DAI18_12185"/>
<keyword evidence="7 9" id="KW-0238">DNA-binding</keyword>
<dbReference type="GO" id="GO:0016987">
    <property type="term" value="F:sigma factor activity"/>
    <property type="evidence" value="ECO:0007669"/>
    <property type="project" value="UniProtKB-KW"/>
</dbReference>
<keyword evidence="14" id="KW-1185">Reference proteome</keyword>
<evidence type="ECO:0000256" key="9">
    <source>
        <dbReference type="PIRNR" id="PIRNR000774"/>
    </source>
</evidence>
<dbReference type="PANTHER" id="PTHR32248:SF4">
    <property type="entry name" value="RNA POLYMERASE SIGMA-54 FACTOR"/>
    <property type="match status" value="1"/>
</dbReference>
<dbReference type="RefSeq" id="WP_028500535.1">
    <property type="nucleotide sequence ID" value="NZ_CALFSO010000127.1"/>
</dbReference>
<evidence type="ECO:0000256" key="5">
    <source>
        <dbReference type="ARBA" id="ARBA00023015"/>
    </source>
</evidence>
<evidence type="ECO:0000256" key="3">
    <source>
        <dbReference type="ARBA" id="ARBA00022679"/>
    </source>
</evidence>
<dbReference type="InterPro" id="IPR007046">
    <property type="entry name" value="RNA_pol_sigma_54_core-bd"/>
</dbReference>
<dbReference type="NCBIfam" id="NF004598">
    <property type="entry name" value="PRK05932.1-5"/>
    <property type="match status" value="1"/>
</dbReference>
<dbReference type="PIRSF" id="PIRSF000774">
    <property type="entry name" value="RpoN"/>
    <property type="match status" value="1"/>
</dbReference>
<evidence type="ECO:0000256" key="7">
    <source>
        <dbReference type="ARBA" id="ARBA00023125"/>
    </source>
</evidence>
<comment type="function">
    <text evidence="9">Sigma factors are initiation factors that promote the attachment of RNA polymerase to specific initiation sites and are then released.</text>
</comment>
<keyword evidence="5 9" id="KW-0805">Transcription regulation</keyword>
<dbReference type="STRING" id="1122240.GCA_000620105_01675"/>
<evidence type="ECO:0000256" key="10">
    <source>
        <dbReference type="SAM" id="MobiDB-lite"/>
    </source>
</evidence>
<dbReference type="Pfam" id="PF04963">
    <property type="entry name" value="Sigma54_CBD"/>
    <property type="match status" value="1"/>
</dbReference>
<organism evidence="13 14">
    <name type="scientific">Microvirgula aerodenitrificans</name>
    <dbReference type="NCBI Taxonomy" id="57480"/>
    <lineage>
        <taxon>Bacteria</taxon>
        <taxon>Pseudomonadati</taxon>
        <taxon>Pseudomonadota</taxon>
        <taxon>Betaproteobacteria</taxon>
        <taxon>Neisseriales</taxon>
        <taxon>Aquaspirillaceae</taxon>
        <taxon>Microvirgula</taxon>
    </lineage>
</organism>
<dbReference type="GO" id="GO:0006352">
    <property type="term" value="P:DNA-templated transcription initiation"/>
    <property type="evidence" value="ECO:0007669"/>
    <property type="project" value="InterPro"/>
</dbReference>
<dbReference type="OrthoDB" id="9814402at2"/>
<dbReference type="PANTHER" id="PTHR32248">
    <property type="entry name" value="RNA POLYMERASE SIGMA-54 FACTOR"/>
    <property type="match status" value="1"/>
</dbReference>
<dbReference type="GO" id="GO:0003677">
    <property type="term" value="F:DNA binding"/>
    <property type="evidence" value="ECO:0007669"/>
    <property type="project" value="UniProtKB-KW"/>
</dbReference>
<dbReference type="PROSITE" id="PS00717">
    <property type="entry name" value="SIGMA54_1"/>
    <property type="match status" value="1"/>
</dbReference>
<dbReference type="NCBIfam" id="TIGR02395">
    <property type="entry name" value="rpoN_sigma"/>
    <property type="match status" value="1"/>
</dbReference>
<keyword evidence="3 9" id="KW-0808">Transferase</keyword>
<dbReference type="AlphaFoldDB" id="A0A2S0PBQ6"/>
<dbReference type="PROSITE" id="PS50044">
    <property type="entry name" value="SIGMA54_3"/>
    <property type="match status" value="1"/>
</dbReference>
<feature type="domain" description="RNA polymerase sigma factor 54 DNA-binding" evidence="11">
    <location>
        <begin position="326"/>
        <end position="479"/>
    </location>
</feature>
<dbReference type="GO" id="GO:0001216">
    <property type="term" value="F:DNA-binding transcription activator activity"/>
    <property type="evidence" value="ECO:0007669"/>
    <property type="project" value="InterPro"/>
</dbReference>
<keyword evidence="4 9" id="KW-0548">Nucleotidyltransferase</keyword>
<dbReference type="NCBIfam" id="NF009118">
    <property type="entry name" value="PRK12469.1"/>
    <property type="match status" value="1"/>
</dbReference>
<sequence length="481" mass="53560">MKQSLQLKLGQQLTLTPQLQQSIRLLQLSTLDLQQEVEQFIADNPLLERDEGRDENGAEVSDAGEIAINGHDEPREPPQQQDGAGGNDDSATDLNLVNDWSSYGRNGSDEDDDWDPHQNLTRATTLREHLLAQLAELPLSVRDRAMAMVIIEELDDDGYLPCPLEELAVHLPAELEIDPDELTVALTLVQQFEPAGVASRDLTESLLLQLAARPESPARPLAQDIVRHHLPLLANRDFTRLRRATGADDESIRQAQALIASLNPRPAAGFGSGDTHYVMADVLVRRDRNGIWLPLLNPATQPKLKVNQLYAQMLSRHRGEAGQLSGRLQEAKWLIRNIEQRADTILRVSQVIVERQQAFFDQGEVAMRPMVLRDVADELGLHESTISRVTSSKYLICPRGVFELKYFFGTALDTDSGGECSATAIKARLRKLIADEDPHKPLSDSVLAERLGDEGIQVARRTVAKYREALLIPPVNQRKTI</sequence>
<evidence type="ECO:0000256" key="6">
    <source>
        <dbReference type="ARBA" id="ARBA00023082"/>
    </source>
</evidence>
<dbReference type="InterPro" id="IPR038709">
    <property type="entry name" value="RpoN_core-bd_sf"/>
</dbReference>
<evidence type="ECO:0000259" key="11">
    <source>
        <dbReference type="Pfam" id="PF04552"/>
    </source>
</evidence>
<dbReference type="GO" id="GO:0016779">
    <property type="term" value="F:nucleotidyltransferase activity"/>
    <property type="evidence" value="ECO:0007669"/>
    <property type="project" value="UniProtKB-KW"/>
</dbReference>
<gene>
    <name evidence="13" type="ORF">DAI18_12185</name>
</gene>
<protein>
    <recommendedName>
        <fullName evidence="9">RNA polymerase sigma-54 factor</fullName>
    </recommendedName>
</protein>
<dbReference type="Gene3D" id="1.10.10.60">
    <property type="entry name" value="Homeodomain-like"/>
    <property type="match status" value="1"/>
</dbReference>
<name>A0A2S0PBQ6_9NEIS</name>
<dbReference type="Pfam" id="PF00309">
    <property type="entry name" value="Sigma54_AID"/>
    <property type="match status" value="1"/>
</dbReference>
<evidence type="ECO:0000313" key="13">
    <source>
        <dbReference type="EMBL" id="AVY94707.1"/>
    </source>
</evidence>
<comment type="similarity">
    <text evidence="1 9">Belongs to the sigma-54 factor family.</text>
</comment>
<proteinExistence type="inferred from homology"/>
<dbReference type="InterPro" id="IPR007634">
    <property type="entry name" value="RNA_pol_sigma_54_DNA-bd"/>
</dbReference>
<dbReference type="NCBIfam" id="NF004595">
    <property type="entry name" value="PRK05932.1-2"/>
    <property type="match status" value="1"/>
</dbReference>
<reference evidence="13 14" key="1">
    <citation type="submission" date="2018-04" db="EMBL/GenBank/DDBJ databases">
        <title>Denitrifier Microvirgula.</title>
        <authorList>
            <person name="Anderson E."/>
            <person name="Jang J."/>
            <person name="Ishii S."/>
        </authorList>
    </citation>
    <scope>NUCLEOTIDE SEQUENCE [LARGE SCALE GENOMIC DNA]</scope>
    <source>
        <strain evidence="13 14">BE2.4</strain>
    </source>
</reference>
<evidence type="ECO:0000313" key="14">
    <source>
        <dbReference type="Proteomes" id="UP000244173"/>
    </source>
</evidence>
<evidence type="ECO:0000256" key="1">
    <source>
        <dbReference type="ARBA" id="ARBA00008798"/>
    </source>
</evidence>
<feature type="domain" description="RNA polymerase sigma factor 54 core-binding" evidence="12">
    <location>
        <begin position="118"/>
        <end position="310"/>
    </location>
</feature>
<dbReference type="Proteomes" id="UP000244173">
    <property type="component" value="Chromosome"/>
</dbReference>